<evidence type="ECO:0000313" key="1">
    <source>
        <dbReference type="EMBL" id="KAI8037898.1"/>
    </source>
</evidence>
<gene>
    <name evidence="1" type="ORF">M5D96_009399</name>
</gene>
<feature type="non-terminal residue" evidence="1">
    <location>
        <position position="51"/>
    </location>
</feature>
<reference evidence="1" key="1">
    <citation type="journal article" date="2023" name="Genome Biol. Evol.">
        <title>Long-read-based Genome Assembly of Drosophila gunungcola Reveals Fewer Chemosensory Genes in Flower-breeding Species.</title>
        <authorList>
            <person name="Negi A."/>
            <person name="Liao B.Y."/>
            <person name="Yeh S.D."/>
        </authorList>
    </citation>
    <scope>NUCLEOTIDE SEQUENCE</scope>
    <source>
        <strain evidence="1">Sukarami</strain>
    </source>
</reference>
<keyword evidence="2" id="KW-1185">Reference proteome</keyword>
<evidence type="ECO:0000313" key="2">
    <source>
        <dbReference type="Proteomes" id="UP001059596"/>
    </source>
</evidence>
<comment type="caution">
    <text evidence="1">The sequence shown here is derived from an EMBL/GenBank/DDBJ whole genome shotgun (WGS) entry which is preliminary data.</text>
</comment>
<accession>A0A9P9YJR7</accession>
<dbReference type="Proteomes" id="UP001059596">
    <property type="component" value="Unassembled WGS sequence"/>
</dbReference>
<sequence length="51" mass="6187">MLYYLTHKQTHLHNHSHQRTLWHTYAELNSMMTKGHVWARLLDENDEKGRG</sequence>
<protein>
    <submittedName>
        <fullName evidence="1">Uncharacterized protein</fullName>
    </submittedName>
</protein>
<dbReference type="EMBL" id="JAMKOV010000010">
    <property type="protein sequence ID" value="KAI8037898.1"/>
    <property type="molecule type" value="Genomic_DNA"/>
</dbReference>
<organism evidence="1 2">
    <name type="scientific">Drosophila gunungcola</name>
    <name type="common">fruit fly</name>
    <dbReference type="NCBI Taxonomy" id="103775"/>
    <lineage>
        <taxon>Eukaryota</taxon>
        <taxon>Metazoa</taxon>
        <taxon>Ecdysozoa</taxon>
        <taxon>Arthropoda</taxon>
        <taxon>Hexapoda</taxon>
        <taxon>Insecta</taxon>
        <taxon>Pterygota</taxon>
        <taxon>Neoptera</taxon>
        <taxon>Endopterygota</taxon>
        <taxon>Diptera</taxon>
        <taxon>Brachycera</taxon>
        <taxon>Muscomorpha</taxon>
        <taxon>Ephydroidea</taxon>
        <taxon>Drosophilidae</taxon>
        <taxon>Drosophila</taxon>
        <taxon>Sophophora</taxon>
    </lineage>
</organism>
<name>A0A9P9YJR7_9MUSC</name>
<dbReference type="AlphaFoldDB" id="A0A9P9YJR7"/>
<proteinExistence type="predicted"/>